<proteinExistence type="predicted"/>
<comment type="caution">
    <text evidence="1">The sequence shown here is derived from an EMBL/GenBank/DDBJ whole genome shotgun (WGS) entry which is preliminary data.</text>
</comment>
<sequence>ANEIHLIIDERTKRKQYSLFFYLYTDLTDPETQEKIQCRKIIGGKGVNRQYPDTIKLWLF</sequence>
<organism evidence="1">
    <name type="scientific">marine sediment metagenome</name>
    <dbReference type="NCBI Taxonomy" id="412755"/>
    <lineage>
        <taxon>unclassified sequences</taxon>
        <taxon>metagenomes</taxon>
        <taxon>ecological metagenomes</taxon>
    </lineage>
</organism>
<name>X1GQD5_9ZZZZ</name>
<gene>
    <name evidence="1" type="ORF">S03H2_15219</name>
</gene>
<protein>
    <submittedName>
        <fullName evidence="1">Uncharacterized protein</fullName>
    </submittedName>
</protein>
<dbReference type="EMBL" id="BARU01007725">
    <property type="protein sequence ID" value="GAH47060.1"/>
    <property type="molecule type" value="Genomic_DNA"/>
</dbReference>
<evidence type="ECO:0000313" key="1">
    <source>
        <dbReference type="EMBL" id="GAH47060.1"/>
    </source>
</evidence>
<accession>X1GQD5</accession>
<dbReference type="AlphaFoldDB" id="X1GQD5"/>
<feature type="non-terminal residue" evidence="1">
    <location>
        <position position="1"/>
    </location>
</feature>
<reference evidence="1" key="1">
    <citation type="journal article" date="2014" name="Front. Microbiol.">
        <title>High frequency of phylogenetically diverse reductive dehalogenase-homologous genes in deep subseafloor sedimentary metagenomes.</title>
        <authorList>
            <person name="Kawai M."/>
            <person name="Futagami T."/>
            <person name="Toyoda A."/>
            <person name="Takaki Y."/>
            <person name="Nishi S."/>
            <person name="Hori S."/>
            <person name="Arai W."/>
            <person name="Tsubouchi T."/>
            <person name="Morono Y."/>
            <person name="Uchiyama I."/>
            <person name="Ito T."/>
            <person name="Fujiyama A."/>
            <person name="Inagaki F."/>
            <person name="Takami H."/>
        </authorList>
    </citation>
    <scope>NUCLEOTIDE SEQUENCE</scope>
    <source>
        <strain evidence="1">Expedition CK06-06</strain>
    </source>
</reference>